<evidence type="ECO:0000313" key="2">
    <source>
        <dbReference type="EMBL" id="MEY6430804.1"/>
    </source>
</evidence>
<evidence type="ECO:0000313" key="3">
    <source>
        <dbReference type="Proteomes" id="UP001564408"/>
    </source>
</evidence>
<keyword evidence="1" id="KW-0472">Membrane</keyword>
<name>A0ABV4BA36_9GAMM</name>
<keyword evidence="3" id="KW-1185">Reference proteome</keyword>
<protein>
    <submittedName>
        <fullName evidence="2">Uncharacterized protein</fullName>
    </submittedName>
</protein>
<accession>A0ABV4BA36</accession>
<dbReference type="EMBL" id="JBDKXB010000001">
    <property type="protein sequence ID" value="MEY6430804.1"/>
    <property type="molecule type" value="Genomic_DNA"/>
</dbReference>
<gene>
    <name evidence="2" type="ORF">ABC977_00095</name>
</gene>
<dbReference type="Proteomes" id="UP001564408">
    <property type="component" value="Unassembled WGS sequence"/>
</dbReference>
<evidence type="ECO:0000256" key="1">
    <source>
        <dbReference type="SAM" id="Phobius"/>
    </source>
</evidence>
<organism evidence="2 3">
    <name type="scientific">Thioalkalicoccus limnaeus</name>
    <dbReference type="NCBI Taxonomy" id="120681"/>
    <lineage>
        <taxon>Bacteria</taxon>
        <taxon>Pseudomonadati</taxon>
        <taxon>Pseudomonadota</taxon>
        <taxon>Gammaproteobacteria</taxon>
        <taxon>Chromatiales</taxon>
        <taxon>Chromatiaceae</taxon>
        <taxon>Thioalkalicoccus</taxon>
    </lineage>
</organism>
<reference evidence="2 3" key="1">
    <citation type="submission" date="2024-05" db="EMBL/GenBank/DDBJ databases">
        <title>Genome Sequence and Characterization of the New Strain Purple Sulfur Bacterium of Genus Thioalkalicoccus.</title>
        <authorList>
            <person name="Bryantseva I.A."/>
            <person name="Kyndt J.A."/>
            <person name="Imhoff J.F."/>
        </authorList>
    </citation>
    <scope>NUCLEOTIDE SEQUENCE [LARGE SCALE GENOMIC DNA]</scope>
    <source>
        <strain evidence="2 3">Um2</strain>
    </source>
</reference>
<comment type="caution">
    <text evidence="2">The sequence shown here is derived from an EMBL/GenBank/DDBJ whole genome shotgun (WGS) entry which is preliminary data.</text>
</comment>
<dbReference type="RefSeq" id="WP_369665191.1">
    <property type="nucleotide sequence ID" value="NZ_JBDKXB010000001.1"/>
</dbReference>
<keyword evidence="1" id="KW-0812">Transmembrane</keyword>
<proteinExistence type="predicted"/>
<sequence length="102" mass="10673">MILTSGLLLSNARAAFEALVGRPSEFVRTPKTNESARPIGRDQAVYGLPELAVGVGLLGFGLAEEPATVPFLALVIGGLVGFGVLQILDGRRMERARMGPPG</sequence>
<keyword evidence="1" id="KW-1133">Transmembrane helix</keyword>
<feature type="transmembrane region" description="Helical" evidence="1">
    <location>
        <begin position="67"/>
        <end position="88"/>
    </location>
</feature>